<dbReference type="EMBL" id="DRLD01000018">
    <property type="protein sequence ID" value="HED09162.1"/>
    <property type="molecule type" value="Genomic_DNA"/>
</dbReference>
<evidence type="ECO:0000256" key="5">
    <source>
        <dbReference type="ARBA" id="ARBA00022989"/>
    </source>
</evidence>
<evidence type="ECO:0000256" key="3">
    <source>
        <dbReference type="ARBA" id="ARBA00022679"/>
    </source>
</evidence>
<evidence type="ECO:0000256" key="7">
    <source>
        <dbReference type="SAM" id="Phobius"/>
    </source>
</evidence>
<keyword evidence="4 7" id="KW-0812">Transmembrane</keyword>
<keyword evidence="3 9" id="KW-0808">Transferase</keyword>
<comment type="subcellular location">
    <subcellularLocation>
        <location evidence="1">Membrane</location>
        <topology evidence="1">Multi-pass membrane protein</topology>
    </subcellularLocation>
</comment>
<dbReference type="InterPro" id="IPR003362">
    <property type="entry name" value="Bact_transf"/>
</dbReference>
<feature type="domain" description="Bacterial sugar transferase" evidence="8">
    <location>
        <begin position="144"/>
        <end position="328"/>
    </location>
</feature>
<name>A0A7V1PTB4_CALAY</name>
<comment type="caution">
    <text evidence="9">The sequence shown here is derived from an EMBL/GenBank/DDBJ whole genome shotgun (WGS) entry which is preliminary data.</text>
</comment>
<reference evidence="9" key="1">
    <citation type="journal article" date="2020" name="mSystems">
        <title>Genome- and Community-Level Interaction Insights into Carbon Utilization and Element Cycling Functions of Hydrothermarchaeota in Hydrothermal Sediment.</title>
        <authorList>
            <person name="Zhou Z."/>
            <person name="Liu Y."/>
            <person name="Xu W."/>
            <person name="Pan J."/>
            <person name="Luo Z.H."/>
            <person name="Li M."/>
        </authorList>
    </citation>
    <scope>NUCLEOTIDE SEQUENCE [LARGE SCALE GENOMIC DNA]</scope>
    <source>
        <strain evidence="9">HyVt-456</strain>
    </source>
</reference>
<comment type="similarity">
    <text evidence="2">Belongs to the bacterial sugar transferase family.</text>
</comment>
<proteinExistence type="inferred from homology"/>
<evidence type="ECO:0000256" key="2">
    <source>
        <dbReference type="ARBA" id="ARBA00006464"/>
    </source>
</evidence>
<dbReference type="Pfam" id="PF02397">
    <property type="entry name" value="Bac_transf"/>
    <property type="match status" value="1"/>
</dbReference>
<evidence type="ECO:0000313" key="9">
    <source>
        <dbReference type="EMBL" id="HED09162.1"/>
    </source>
</evidence>
<dbReference type="NCBIfam" id="TIGR03025">
    <property type="entry name" value="EPS_sugtrans"/>
    <property type="match status" value="1"/>
</dbReference>
<sequence>MKENTLLAEAALEKSSRKYKNILIVGWNNEAASLYDRILGSPALGFNVQGFIRPDGMQEDSFYKNVPVVGGLAEFEAKIDALNIDEVLIVLAPGEKHFLSKIIAVCKHAQVSYRVVTDAYDDAYKHVVHDVIRDVLSAKEFGFRRIFDFVFALILIVLLLPFFALVALAIRLESPGTIFYSQQRVGKNGKIFSVYKFRSMVQDAEKLSGPVWAQKEDPRITKVGRFMRKTRIDELPQLMNILKGDMSFIGPRPERPFFVESFKKQIPMYTKRLKVKPGVTGLAQVTVGYDETLEDVKEKIRCDIEYIEHADSIKMNLKILWKTIFVVLLGEGQ</sequence>
<evidence type="ECO:0000259" key="8">
    <source>
        <dbReference type="Pfam" id="PF02397"/>
    </source>
</evidence>
<evidence type="ECO:0000256" key="6">
    <source>
        <dbReference type="ARBA" id="ARBA00023136"/>
    </source>
</evidence>
<protein>
    <submittedName>
        <fullName evidence="9">Sugar transferase</fullName>
    </submittedName>
</protein>
<dbReference type="Pfam" id="PF13727">
    <property type="entry name" value="CoA_binding_3"/>
    <property type="match status" value="1"/>
</dbReference>
<accession>A0A7V1PTB4</accession>
<dbReference type="InterPro" id="IPR017475">
    <property type="entry name" value="EPS_sugar_tfrase"/>
</dbReference>
<gene>
    <name evidence="9" type="ORF">ENJ10_00600</name>
</gene>
<organism evidence="9">
    <name type="scientific">Caldithrix abyssi</name>
    <dbReference type="NCBI Taxonomy" id="187145"/>
    <lineage>
        <taxon>Bacteria</taxon>
        <taxon>Pseudomonadati</taxon>
        <taxon>Calditrichota</taxon>
        <taxon>Calditrichia</taxon>
        <taxon>Calditrichales</taxon>
        <taxon>Calditrichaceae</taxon>
        <taxon>Caldithrix</taxon>
    </lineage>
</organism>
<dbReference type="GO" id="GO:0016780">
    <property type="term" value="F:phosphotransferase activity, for other substituted phosphate groups"/>
    <property type="evidence" value="ECO:0007669"/>
    <property type="project" value="TreeGrafter"/>
</dbReference>
<evidence type="ECO:0000256" key="1">
    <source>
        <dbReference type="ARBA" id="ARBA00004141"/>
    </source>
</evidence>
<dbReference type="PANTHER" id="PTHR30576">
    <property type="entry name" value="COLANIC BIOSYNTHESIS UDP-GLUCOSE LIPID CARRIER TRANSFERASE"/>
    <property type="match status" value="1"/>
</dbReference>
<dbReference type="GO" id="GO:0016020">
    <property type="term" value="C:membrane"/>
    <property type="evidence" value="ECO:0007669"/>
    <property type="project" value="UniProtKB-SubCell"/>
</dbReference>
<dbReference type="Proteomes" id="UP000886005">
    <property type="component" value="Unassembled WGS sequence"/>
</dbReference>
<keyword evidence="6 7" id="KW-0472">Membrane</keyword>
<dbReference type="AlphaFoldDB" id="A0A7V1PTB4"/>
<feature type="transmembrane region" description="Helical" evidence="7">
    <location>
        <begin position="149"/>
        <end position="170"/>
    </location>
</feature>
<dbReference type="Gene3D" id="3.40.50.720">
    <property type="entry name" value="NAD(P)-binding Rossmann-like Domain"/>
    <property type="match status" value="1"/>
</dbReference>
<evidence type="ECO:0000256" key="4">
    <source>
        <dbReference type="ARBA" id="ARBA00022692"/>
    </source>
</evidence>
<dbReference type="PANTHER" id="PTHR30576:SF0">
    <property type="entry name" value="UNDECAPRENYL-PHOSPHATE N-ACETYLGALACTOSAMINYL 1-PHOSPHATE TRANSFERASE-RELATED"/>
    <property type="match status" value="1"/>
</dbReference>
<keyword evidence="5 7" id="KW-1133">Transmembrane helix</keyword>